<keyword evidence="4 10" id="KW-0378">Hydrolase</keyword>
<comment type="catalytic activity">
    <reaction evidence="8 10">
        <text>5-[(5-phospho-1-deoxy-D-ribulos-1-ylimino)methylamino]-1-(5-phospho-beta-D-ribosyl)imidazole-4-carboxamide + L-glutamine = D-erythro-1-(imidazol-4-yl)glycerol 3-phosphate + 5-amino-1-(5-phospho-beta-D-ribosyl)imidazole-4-carboxamide + L-glutamate + H(+)</text>
        <dbReference type="Rhea" id="RHEA:24793"/>
        <dbReference type="ChEBI" id="CHEBI:15378"/>
        <dbReference type="ChEBI" id="CHEBI:29985"/>
        <dbReference type="ChEBI" id="CHEBI:58278"/>
        <dbReference type="ChEBI" id="CHEBI:58359"/>
        <dbReference type="ChEBI" id="CHEBI:58475"/>
        <dbReference type="ChEBI" id="CHEBI:58525"/>
        <dbReference type="EC" id="4.3.2.10"/>
    </reaction>
</comment>
<name>A0ABS4JUP2_9FIRM</name>
<dbReference type="CDD" id="cd01748">
    <property type="entry name" value="GATase1_IGP_Synthase"/>
    <property type="match status" value="1"/>
</dbReference>
<dbReference type="EC" id="4.3.2.10" evidence="10"/>
<evidence type="ECO:0000256" key="8">
    <source>
        <dbReference type="ARBA" id="ARBA00047838"/>
    </source>
</evidence>
<dbReference type="PROSITE" id="PS51274">
    <property type="entry name" value="GATASE_COBBQ"/>
    <property type="match status" value="1"/>
</dbReference>
<dbReference type="PANTHER" id="PTHR42701:SF1">
    <property type="entry name" value="IMIDAZOLE GLYCEROL PHOSPHATE SYNTHASE SUBUNIT HISH"/>
    <property type="match status" value="1"/>
</dbReference>
<keyword evidence="13" id="KW-1185">Reference proteome</keyword>
<evidence type="ECO:0000259" key="11">
    <source>
        <dbReference type="Pfam" id="PF00117"/>
    </source>
</evidence>
<evidence type="ECO:0000256" key="2">
    <source>
        <dbReference type="ARBA" id="ARBA00011152"/>
    </source>
</evidence>
<evidence type="ECO:0000256" key="7">
    <source>
        <dbReference type="ARBA" id="ARBA00023239"/>
    </source>
</evidence>
<comment type="subcellular location">
    <subcellularLocation>
        <location evidence="10">Cytoplasm</location>
    </subcellularLocation>
</comment>
<comment type="pathway">
    <text evidence="1 10">Amino-acid biosynthesis; L-histidine biosynthesis; L-histidine from 5-phospho-alpha-D-ribose 1-diphosphate: step 5/9.</text>
</comment>
<dbReference type="PIRSF" id="PIRSF000495">
    <property type="entry name" value="Amidotransf_hisH"/>
    <property type="match status" value="1"/>
</dbReference>
<dbReference type="InterPro" id="IPR029062">
    <property type="entry name" value="Class_I_gatase-like"/>
</dbReference>
<evidence type="ECO:0000256" key="1">
    <source>
        <dbReference type="ARBA" id="ARBA00005091"/>
    </source>
</evidence>
<dbReference type="SUPFAM" id="SSF52317">
    <property type="entry name" value="Class I glutamine amidotransferase-like"/>
    <property type="match status" value="1"/>
</dbReference>
<dbReference type="Pfam" id="PF00117">
    <property type="entry name" value="GATase"/>
    <property type="match status" value="1"/>
</dbReference>
<comment type="caution">
    <text evidence="12">The sequence shown here is derived from an EMBL/GenBank/DDBJ whole genome shotgun (WGS) entry which is preliminary data.</text>
</comment>
<accession>A0ABS4JUP2</accession>
<evidence type="ECO:0000256" key="4">
    <source>
        <dbReference type="ARBA" id="ARBA00022801"/>
    </source>
</evidence>
<comment type="catalytic activity">
    <reaction evidence="9 10">
        <text>L-glutamine + H2O = L-glutamate + NH4(+)</text>
        <dbReference type="Rhea" id="RHEA:15889"/>
        <dbReference type="ChEBI" id="CHEBI:15377"/>
        <dbReference type="ChEBI" id="CHEBI:28938"/>
        <dbReference type="ChEBI" id="CHEBI:29985"/>
        <dbReference type="ChEBI" id="CHEBI:58359"/>
        <dbReference type="EC" id="3.5.1.2"/>
    </reaction>
</comment>
<dbReference type="Proteomes" id="UP001519289">
    <property type="component" value="Unassembled WGS sequence"/>
</dbReference>
<feature type="domain" description="Glutamine amidotransferase" evidence="11">
    <location>
        <begin position="5"/>
        <end position="197"/>
    </location>
</feature>
<evidence type="ECO:0000313" key="13">
    <source>
        <dbReference type="Proteomes" id="UP001519289"/>
    </source>
</evidence>
<dbReference type="PANTHER" id="PTHR42701">
    <property type="entry name" value="IMIDAZOLE GLYCEROL PHOSPHATE SYNTHASE SUBUNIT HISH"/>
    <property type="match status" value="1"/>
</dbReference>
<dbReference type="InterPro" id="IPR010139">
    <property type="entry name" value="Imidazole-glycPsynth_HisH"/>
</dbReference>
<proteinExistence type="inferred from homology"/>
<evidence type="ECO:0000256" key="5">
    <source>
        <dbReference type="ARBA" id="ARBA00022962"/>
    </source>
</evidence>
<keyword evidence="7 10" id="KW-0456">Lyase</keyword>
<evidence type="ECO:0000256" key="3">
    <source>
        <dbReference type="ARBA" id="ARBA00022605"/>
    </source>
</evidence>
<gene>
    <name evidence="10" type="primary">hisH</name>
    <name evidence="12" type="ORF">J2Z79_002660</name>
</gene>
<evidence type="ECO:0000256" key="9">
    <source>
        <dbReference type="ARBA" id="ARBA00049534"/>
    </source>
</evidence>
<dbReference type="InterPro" id="IPR017926">
    <property type="entry name" value="GATASE"/>
</dbReference>
<feature type="active site" evidence="10">
    <location>
        <position position="185"/>
    </location>
</feature>
<dbReference type="EC" id="3.5.1.2" evidence="10"/>
<keyword evidence="5 10" id="KW-0315">Glutamine amidotransferase</keyword>
<comment type="function">
    <text evidence="10">IGPS catalyzes the conversion of PRFAR and glutamine to IGP, AICAR and glutamate. The HisH subunit catalyzes the hydrolysis of glutamine to glutamate and ammonia as part of the synthesis of IGP and AICAR. The resulting ammonia molecule is channeled to the active site of HisF.</text>
</comment>
<keyword evidence="3 10" id="KW-0028">Amino-acid biosynthesis</keyword>
<dbReference type="NCBIfam" id="TIGR01855">
    <property type="entry name" value="IMP_synth_hisH"/>
    <property type="match status" value="1"/>
</dbReference>
<dbReference type="RefSeq" id="WP_209467347.1">
    <property type="nucleotide sequence ID" value="NZ_JAGGLG010000024.1"/>
</dbReference>
<sequence length="212" mass="22442">MARIVIVDYGMGNLASVRNALRAVGHSAELSDDPAAVAGADGLVLPGVGAFGTGMRNLARRGLDRAVREAAAAGRPILGICLGMQLLFEAGEEGGLQPGLGLLEGRVTRLPDGVRLPQIGWNQVAPQVDHPLFAGLPVPFWAYFDHTYAVEGEPLPTTLALTDYGRTFASVVGRDNLLGIQFHPEKSSRAGLAMLANWGRMVCDLSSSRRSI</sequence>
<feature type="active site" description="Nucleophile" evidence="10">
    <location>
        <position position="81"/>
    </location>
</feature>
<keyword evidence="12" id="KW-0328">Glycosyltransferase</keyword>
<dbReference type="PRINTS" id="PR00097">
    <property type="entry name" value="ANTSNTHASEII"/>
</dbReference>
<keyword evidence="6 10" id="KW-0368">Histidine biosynthesis</keyword>
<dbReference type="HAMAP" id="MF_00278">
    <property type="entry name" value="HisH"/>
    <property type="match status" value="1"/>
</dbReference>
<comment type="subunit">
    <text evidence="2 10">Heterodimer of HisH and HisF.</text>
</comment>
<protein>
    <recommendedName>
        <fullName evidence="10">Imidazole glycerol phosphate synthase subunit HisH</fullName>
        <ecNumber evidence="10">4.3.2.10</ecNumber>
    </recommendedName>
    <alternativeName>
        <fullName evidence="10">IGP synthase glutaminase subunit</fullName>
        <ecNumber evidence="10">3.5.1.2</ecNumber>
    </alternativeName>
    <alternativeName>
        <fullName evidence="10">IGP synthase subunit HisH</fullName>
    </alternativeName>
    <alternativeName>
        <fullName evidence="10">ImGP synthase subunit HisH</fullName>
        <shortName evidence="10">IGPS subunit HisH</shortName>
    </alternativeName>
</protein>
<dbReference type="PROSITE" id="PS51273">
    <property type="entry name" value="GATASE_TYPE_1"/>
    <property type="match status" value="1"/>
</dbReference>
<feature type="active site" evidence="10">
    <location>
        <position position="183"/>
    </location>
</feature>
<dbReference type="Gene3D" id="3.40.50.880">
    <property type="match status" value="1"/>
</dbReference>
<organism evidence="12 13">
    <name type="scientific">Symbiobacterium terraclitae</name>
    <dbReference type="NCBI Taxonomy" id="557451"/>
    <lineage>
        <taxon>Bacteria</taxon>
        <taxon>Bacillati</taxon>
        <taxon>Bacillota</taxon>
        <taxon>Clostridia</taxon>
        <taxon>Eubacteriales</taxon>
        <taxon>Symbiobacteriaceae</taxon>
        <taxon>Symbiobacterium</taxon>
    </lineage>
</organism>
<dbReference type="GO" id="GO:0016757">
    <property type="term" value="F:glycosyltransferase activity"/>
    <property type="evidence" value="ECO:0007669"/>
    <property type="project" value="UniProtKB-KW"/>
</dbReference>
<dbReference type="EMBL" id="JAGGLG010000024">
    <property type="protein sequence ID" value="MBP2019235.1"/>
    <property type="molecule type" value="Genomic_DNA"/>
</dbReference>
<keyword evidence="12" id="KW-0808">Transferase</keyword>
<keyword evidence="10" id="KW-0963">Cytoplasm</keyword>
<reference evidence="12 13" key="1">
    <citation type="submission" date="2021-03" db="EMBL/GenBank/DDBJ databases">
        <title>Genomic Encyclopedia of Type Strains, Phase IV (KMG-IV): sequencing the most valuable type-strain genomes for metagenomic binning, comparative biology and taxonomic classification.</title>
        <authorList>
            <person name="Goeker M."/>
        </authorList>
    </citation>
    <scope>NUCLEOTIDE SEQUENCE [LARGE SCALE GENOMIC DNA]</scope>
    <source>
        <strain evidence="12 13">DSM 27138</strain>
    </source>
</reference>
<evidence type="ECO:0000256" key="6">
    <source>
        <dbReference type="ARBA" id="ARBA00023102"/>
    </source>
</evidence>
<evidence type="ECO:0000313" key="12">
    <source>
        <dbReference type="EMBL" id="MBP2019235.1"/>
    </source>
</evidence>
<evidence type="ECO:0000256" key="10">
    <source>
        <dbReference type="HAMAP-Rule" id="MF_00278"/>
    </source>
</evidence>